<dbReference type="InterPro" id="IPR051531">
    <property type="entry name" value="N-acetyltransferase"/>
</dbReference>
<name>A0ABP6III3_9ACTN</name>
<dbReference type="InterPro" id="IPR016181">
    <property type="entry name" value="Acyl_CoA_acyltransferase"/>
</dbReference>
<sequence>MALLTTDRLTVRDWSPDDAHEALAVYGAPEVIRGLSPAVKRIENEEGMRSLLESWVRDRDTLAPPLGRWAIVRTSDQRVIGGLSLRYLPPDEEDIEIGWQLAPDVWGHGYATEAGRELARWAFSIGAHELVAVVRVDNERGAATAKRLGMQWVGETDKYYETRLNVYRLWPSDLTEASEGDAFGR</sequence>
<dbReference type="Gene3D" id="3.40.630.30">
    <property type="match status" value="1"/>
</dbReference>
<accession>A0ABP6III3</accession>
<comment type="caution">
    <text evidence="2">The sequence shown here is derived from an EMBL/GenBank/DDBJ whole genome shotgun (WGS) entry which is preliminary data.</text>
</comment>
<evidence type="ECO:0000259" key="1">
    <source>
        <dbReference type="PROSITE" id="PS51186"/>
    </source>
</evidence>
<organism evidence="2 3">
    <name type="scientific">Streptosporangium fragile</name>
    <dbReference type="NCBI Taxonomy" id="46186"/>
    <lineage>
        <taxon>Bacteria</taxon>
        <taxon>Bacillati</taxon>
        <taxon>Actinomycetota</taxon>
        <taxon>Actinomycetes</taxon>
        <taxon>Streptosporangiales</taxon>
        <taxon>Streptosporangiaceae</taxon>
        <taxon>Streptosporangium</taxon>
    </lineage>
</organism>
<gene>
    <name evidence="2" type="ORF">GCM10010517_51310</name>
</gene>
<keyword evidence="3" id="KW-1185">Reference proteome</keyword>
<dbReference type="PANTHER" id="PTHR43792">
    <property type="entry name" value="GNAT FAMILY, PUTATIVE (AFU_ORTHOLOGUE AFUA_3G00765)-RELATED-RELATED"/>
    <property type="match status" value="1"/>
</dbReference>
<dbReference type="InterPro" id="IPR000182">
    <property type="entry name" value="GNAT_dom"/>
</dbReference>
<feature type="domain" description="N-acetyltransferase" evidence="1">
    <location>
        <begin position="9"/>
        <end position="171"/>
    </location>
</feature>
<dbReference type="SUPFAM" id="SSF55729">
    <property type="entry name" value="Acyl-CoA N-acyltransferases (Nat)"/>
    <property type="match status" value="1"/>
</dbReference>
<dbReference type="Proteomes" id="UP001500831">
    <property type="component" value="Unassembled WGS sequence"/>
</dbReference>
<dbReference type="PROSITE" id="PS51186">
    <property type="entry name" value="GNAT"/>
    <property type="match status" value="1"/>
</dbReference>
<evidence type="ECO:0000313" key="3">
    <source>
        <dbReference type="Proteomes" id="UP001500831"/>
    </source>
</evidence>
<protein>
    <submittedName>
        <fullName evidence="2">GNAT family N-acetyltransferase</fullName>
    </submittedName>
</protein>
<dbReference type="EMBL" id="BAAAVI010000041">
    <property type="protein sequence ID" value="GAA2887448.1"/>
    <property type="molecule type" value="Genomic_DNA"/>
</dbReference>
<dbReference type="PANTHER" id="PTHR43792:SF1">
    <property type="entry name" value="N-ACETYLTRANSFERASE DOMAIN-CONTAINING PROTEIN"/>
    <property type="match status" value="1"/>
</dbReference>
<dbReference type="RefSeq" id="WP_344976588.1">
    <property type="nucleotide sequence ID" value="NZ_BAAAVI010000041.1"/>
</dbReference>
<proteinExistence type="predicted"/>
<reference evidence="3" key="1">
    <citation type="journal article" date="2019" name="Int. J. Syst. Evol. Microbiol.">
        <title>The Global Catalogue of Microorganisms (GCM) 10K type strain sequencing project: providing services to taxonomists for standard genome sequencing and annotation.</title>
        <authorList>
            <consortium name="The Broad Institute Genomics Platform"/>
            <consortium name="The Broad Institute Genome Sequencing Center for Infectious Disease"/>
            <person name="Wu L."/>
            <person name="Ma J."/>
        </authorList>
    </citation>
    <scope>NUCLEOTIDE SEQUENCE [LARGE SCALE GENOMIC DNA]</scope>
    <source>
        <strain evidence="3">JCM 6242</strain>
    </source>
</reference>
<evidence type="ECO:0000313" key="2">
    <source>
        <dbReference type="EMBL" id="GAA2887448.1"/>
    </source>
</evidence>
<dbReference type="Pfam" id="PF13302">
    <property type="entry name" value="Acetyltransf_3"/>
    <property type="match status" value="1"/>
</dbReference>